<dbReference type="Proteomes" id="UP001431131">
    <property type="component" value="Unassembled WGS sequence"/>
</dbReference>
<organism evidence="13 14">
    <name type="scientific">Fredinandcohnia quinoae</name>
    <dbReference type="NCBI Taxonomy" id="2918902"/>
    <lineage>
        <taxon>Bacteria</taxon>
        <taxon>Bacillati</taxon>
        <taxon>Bacillota</taxon>
        <taxon>Bacilli</taxon>
        <taxon>Bacillales</taxon>
        <taxon>Bacillaceae</taxon>
        <taxon>Fredinandcohnia</taxon>
    </lineage>
</organism>
<dbReference type="InterPro" id="IPR000067">
    <property type="entry name" value="FlgMring_FliF"/>
</dbReference>
<evidence type="ECO:0000256" key="2">
    <source>
        <dbReference type="ARBA" id="ARBA00004651"/>
    </source>
</evidence>
<keyword evidence="4" id="KW-1003">Cell membrane</keyword>
<comment type="subcellular location">
    <subcellularLocation>
        <location evidence="1 9">Bacterial flagellum basal body</location>
    </subcellularLocation>
    <subcellularLocation>
        <location evidence="2">Cell membrane</location>
        <topology evidence="2">Multi-pass membrane protein</topology>
    </subcellularLocation>
</comment>
<evidence type="ECO:0000256" key="9">
    <source>
        <dbReference type="PIRNR" id="PIRNR004862"/>
    </source>
</evidence>
<comment type="function">
    <text evidence="9">The M ring may be actively involved in energy transduction.</text>
</comment>
<sequence length="531" mass="59234">MNEKLNQYKNRIVEFWKKRSSLQKGLIIGGPILVILLLTLTVVITSKQNLVPLYTNLSVQETGQIKATLDSKGIKSEIADNGKTIKVPEEMVQTLMVDLAAEGIPDSGNIDYSFFAQNSGFGMTDNEFNVMKLEATQTELSNLIKGFEGVNDASVMITVPEQGIFVTENKEEASAAIRLNTKPGYKFDQEQIKSLYHLVSKSVPNLPTDNIVITNQYFEYFDLENEEDAAGVGNIASQLDLKHEVERDIQRQVQQMLGTMMGQDKVVVSVTTDIDFSQENRHEDIVTPVDPENNEGIDISVERITETFTGNGAQAGGTAVTGDADIPGYVAGDEANNGDYEKVEERVNKEVNRIKKDIVEAPYKIRDLGIQVMVEAPNPEDPSSLPNSTVEDIEKILSTIVRTSVNKDANEQLTEDEIKDKIVVSVQKFNGKQAVNTDETSKAKIPLWIYIVGGVLVVLLIVVLVLLFRKKKNNNIEETIEENEDVFFNPIPDVNEENESEASVRRKQLEKMAKDKPDDFAKLLRSWLTED</sequence>
<evidence type="ECO:0000256" key="3">
    <source>
        <dbReference type="ARBA" id="ARBA00007971"/>
    </source>
</evidence>
<comment type="similarity">
    <text evidence="3 9">Belongs to the FliF family.</text>
</comment>
<dbReference type="Pfam" id="PF01514">
    <property type="entry name" value="YscJ_FliF"/>
    <property type="match status" value="1"/>
</dbReference>
<evidence type="ECO:0000256" key="5">
    <source>
        <dbReference type="ARBA" id="ARBA00022692"/>
    </source>
</evidence>
<dbReference type="NCBIfam" id="TIGR00206">
    <property type="entry name" value="fliF"/>
    <property type="match status" value="1"/>
</dbReference>
<evidence type="ECO:0000313" key="14">
    <source>
        <dbReference type="Proteomes" id="UP001431131"/>
    </source>
</evidence>
<keyword evidence="14" id="KW-1185">Reference proteome</keyword>
<evidence type="ECO:0000259" key="11">
    <source>
        <dbReference type="Pfam" id="PF01514"/>
    </source>
</evidence>
<dbReference type="GO" id="GO:0071973">
    <property type="term" value="P:bacterial-type flagellum-dependent cell motility"/>
    <property type="evidence" value="ECO:0007669"/>
    <property type="project" value="InterPro"/>
</dbReference>
<evidence type="ECO:0000256" key="6">
    <source>
        <dbReference type="ARBA" id="ARBA00022989"/>
    </source>
</evidence>
<comment type="caution">
    <text evidence="13">The sequence shown here is derived from an EMBL/GenBank/DDBJ whole genome shotgun (WGS) entry which is preliminary data.</text>
</comment>
<dbReference type="PANTHER" id="PTHR30046">
    <property type="entry name" value="FLAGELLAR M-RING PROTEIN"/>
    <property type="match status" value="1"/>
</dbReference>
<dbReference type="Gene3D" id="3.30.300.30">
    <property type="match status" value="1"/>
</dbReference>
<dbReference type="EMBL" id="JAKTTI010000001">
    <property type="protein sequence ID" value="MCH1623787.1"/>
    <property type="molecule type" value="Genomic_DNA"/>
</dbReference>
<keyword evidence="13" id="KW-0282">Flagellum</keyword>
<keyword evidence="7 10" id="KW-0472">Membrane</keyword>
<dbReference type="RefSeq" id="WP_240251787.1">
    <property type="nucleotide sequence ID" value="NZ_JAKTTI010000001.1"/>
</dbReference>
<evidence type="ECO:0000256" key="7">
    <source>
        <dbReference type="ARBA" id="ARBA00023136"/>
    </source>
</evidence>
<dbReference type="InterPro" id="IPR045851">
    <property type="entry name" value="AMP-bd_C_sf"/>
</dbReference>
<keyword evidence="5 10" id="KW-0812">Transmembrane</keyword>
<protein>
    <recommendedName>
        <fullName evidence="9">Flagellar M-ring protein</fullName>
    </recommendedName>
</protein>
<keyword evidence="6 10" id="KW-1133">Transmembrane helix</keyword>
<evidence type="ECO:0000256" key="8">
    <source>
        <dbReference type="ARBA" id="ARBA00023143"/>
    </source>
</evidence>
<feature type="transmembrane region" description="Helical" evidence="10">
    <location>
        <begin position="21"/>
        <end position="44"/>
    </location>
</feature>
<gene>
    <name evidence="13" type="primary">fliF</name>
    <name evidence="13" type="ORF">MJG50_00495</name>
</gene>
<dbReference type="PANTHER" id="PTHR30046:SF0">
    <property type="entry name" value="FLAGELLAR M-RING PROTEIN"/>
    <property type="match status" value="1"/>
</dbReference>
<dbReference type="PIRSF" id="PIRSF004862">
    <property type="entry name" value="FliF"/>
    <property type="match status" value="1"/>
</dbReference>
<dbReference type="Pfam" id="PF08345">
    <property type="entry name" value="YscJ_FliF_C"/>
    <property type="match status" value="1"/>
</dbReference>
<reference evidence="13" key="1">
    <citation type="submission" date="2022-02" db="EMBL/GenBank/DDBJ databases">
        <title>Fredinandcohnia quinoae sp. nov. isolated from Chenopodium quinoa seeds.</title>
        <authorList>
            <person name="Saati-Santamaria Z."/>
            <person name="Flores-Felix J.D."/>
            <person name="Igual J.M."/>
            <person name="Velazquez E."/>
            <person name="Garcia-Fraile P."/>
            <person name="Martinez-Molina E."/>
        </authorList>
    </citation>
    <scope>NUCLEOTIDE SEQUENCE</scope>
    <source>
        <strain evidence="13">SECRCQ15</strain>
    </source>
</reference>
<feature type="domain" description="Flagellar M-ring C-terminal" evidence="12">
    <location>
        <begin position="257"/>
        <end position="399"/>
    </location>
</feature>
<evidence type="ECO:0000256" key="10">
    <source>
        <dbReference type="SAM" id="Phobius"/>
    </source>
</evidence>
<dbReference type="InterPro" id="IPR043427">
    <property type="entry name" value="YscJ/FliF"/>
</dbReference>
<keyword evidence="8 9" id="KW-0975">Bacterial flagellum</keyword>
<keyword evidence="13" id="KW-0966">Cell projection</keyword>
<feature type="domain" description="Flagellar M-ring N-terminal" evidence="11">
    <location>
        <begin position="46"/>
        <end position="220"/>
    </location>
</feature>
<dbReference type="InterPro" id="IPR013556">
    <property type="entry name" value="Flag_M-ring_C"/>
</dbReference>
<dbReference type="GO" id="GO:0003774">
    <property type="term" value="F:cytoskeletal motor activity"/>
    <property type="evidence" value="ECO:0007669"/>
    <property type="project" value="InterPro"/>
</dbReference>
<accession>A0AAW5E0Y8</accession>
<dbReference type="InterPro" id="IPR006182">
    <property type="entry name" value="FliF_N_dom"/>
</dbReference>
<dbReference type="PRINTS" id="PR01009">
    <property type="entry name" value="FLGMRINGFLIF"/>
</dbReference>
<proteinExistence type="inferred from homology"/>
<feature type="transmembrane region" description="Helical" evidence="10">
    <location>
        <begin position="447"/>
        <end position="468"/>
    </location>
</feature>
<dbReference type="GO" id="GO:0009431">
    <property type="term" value="C:bacterial-type flagellum basal body, MS ring"/>
    <property type="evidence" value="ECO:0007669"/>
    <property type="project" value="InterPro"/>
</dbReference>
<evidence type="ECO:0000313" key="13">
    <source>
        <dbReference type="EMBL" id="MCH1623787.1"/>
    </source>
</evidence>
<dbReference type="GO" id="GO:0005886">
    <property type="term" value="C:plasma membrane"/>
    <property type="evidence" value="ECO:0007669"/>
    <property type="project" value="UniProtKB-SubCell"/>
</dbReference>
<keyword evidence="13" id="KW-0969">Cilium</keyword>
<evidence type="ECO:0000259" key="12">
    <source>
        <dbReference type="Pfam" id="PF08345"/>
    </source>
</evidence>
<dbReference type="AlphaFoldDB" id="A0AAW5E0Y8"/>
<evidence type="ECO:0000256" key="4">
    <source>
        <dbReference type="ARBA" id="ARBA00022475"/>
    </source>
</evidence>
<name>A0AAW5E0Y8_9BACI</name>
<evidence type="ECO:0000256" key="1">
    <source>
        <dbReference type="ARBA" id="ARBA00004117"/>
    </source>
</evidence>